<proteinExistence type="predicted"/>
<accession>A0A7Z9BFK3</accession>
<gene>
    <name evidence="1" type="ORF">PL8927_140149</name>
</gene>
<evidence type="ECO:0000313" key="1">
    <source>
        <dbReference type="EMBL" id="VXD11453.1"/>
    </source>
</evidence>
<evidence type="ECO:0000313" key="2">
    <source>
        <dbReference type="Proteomes" id="UP000184550"/>
    </source>
</evidence>
<organism evidence="1 2">
    <name type="scientific">Planktothrix serta PCC 8927</name>
    <dbReference type="NCBI Taxonomy" id="671068"/>
    <lineage>
        <taxon>Bacteria</taxon>
        <taxon>Bacillati</taxon>
        <taxon>Cyanobacteriota</taxon>
        <taxon>Cyanophyceae</taxon>
        <taxon>Oscillatoriophycideae</taxon>
        <taxon>Oscillatoriales</taxon>
        <taxon>Microcoleaceae</taxon>
        <taxon>Planktothrix</taxon>
    </lineage>
</organism>
<name>A0A7Z9BFK3_9CYAN</name>
<dbReference type="RefSeq" id="WP_083617591.1">
    <property type="nucleotide sequence ID" value="NZ_LR734832.1"/>
</dbReference>
<protein>
    <submittedName>
        <fullName evidence="1">Uncharacterized protein</fullName>
    </submittedName>
</protein>
<keyword evidence="2" id="KW-1185">Reference proteome</keyword>
<dbReference type="Proteomes" id="UP000184550">
    <property type="component" value="Unassembled WGS sequence"/>
</dbReference>
<comment type="caution">
    <text evidence="1">The sequence shown here is derived from an EMBL/GenBank/DDBJ whole genome shotgun (WGS) entry which is preliminary data.</text>
</comment>
<dbReference type="OrthoDB" id="496028at2"/>
<dbReference type="AlphaFoldDB" id="A0A7Z9BFK3"/>
<sequence length="290" mass="33799">MDIYIRSRGFEQNNGYCWLQLTDTGQERVDELPNQFEDESINLIYSESPSVVISRREGLLLLLITAIHPQGRKDFSARPIRISVAWIAEDSDEIEPVFRMLAANALDEEDNPLLTEKISQAVTLGGEDGFLGNFQELLNLADPQNIEERIQNQPLSPDQELNKLAKISSEMKQLLAEEIREYCLPKRKEVLLVSTGIKKEETFREAQVWRGLSSLVKSEQQWWIYYPFPDSYPLPEIEGFWESLDFKFKFKFFKFILEKKTFSQAWFIKLIESQVNMRTQERSSSLENDV</sequence>
<dbReference type="EMBL" id="CZCU02000046">
    <property type="protein sequence ID" value="VXD11453.1"/>
    <property type="molecule type" value="Genomic_DNA"/>
</dbReference>
<reference evidence="1" key="1">
    <citation type="submission" date="2019-10" db="EMBL/GenBank/DDBJ databases">
        <authorList>
            <consortium name="Genoscope - CEA"/>
            <person name="William W."/>
        </authorList>
    </citation>
    <scope>NUCLEOTIDE SEQUENCE [LARGE SCALE GENOMIC DNA]</scope>
    <source>
        <strain evidence="1">BBR_PRJEB10992</strain>
    </source>
</reference>